<evidence type="ECO:0000313" key="7">
    <source>
        <dbReference type="Proteomes" id="UP000005496"/>
    </source>
</evidence>
<dbReference type="InterPro" id="IPR036866">
    <property type="entry name" value="RibonucZ/Hydroxyglut_hydro"/>
</dbReference>
<keyword evidence="7" id="KW-1185">Reference proteome</keyword>
<dbReference type="Gene3D" id="3.60.15.10">
    <property type="entry name" value="Ribonuclease Z/Hydroxyacylglutathione hydrolase-like"/>
    <property type="match status" value="1"/>
</dbReference>
<dbReference type="InterPro" id="IPR051453">
    <property type="entry name" value="MBL_Glyoxalase_II"/>
</dbReference>
<dbReference type="Proteomes" id="UP000005496">
    <property type="component" value="Unassembled WGS sequence"/>
</dbReference>
<dbReference type="PANTHER" id="PTHR46233">
    <property type="entry name" value="HYDROXYACYLGLUTATHIONE HYDROLASE GLOC"/>
    <property type="match status" value="1"/>
</dbReference>
<dbReference type="RefSeq" id="WP_008869104.1">
    <property type="nucleotide sequence ID" value="NZ_ACJN02000001.1"/>
</dbReference>
<dbReference type="GO" id="GO:0016787">
    <property type="term" value="F:hydrolase activity"/>
    <property type="evidence" value="ECO:0007669"/>
    <property type="project" value="UniProtKB-KW"/>
</dbReference>
<name>D6SMR5_9BACT</name>
<evidence type="ECO:0000256" key="3">
    <source>
        <dbReference type="ARBA" id="ARBA00022801"/>
    </source>
</evidence>
<dbReference type="GO" id="GO:0046872">
    <property type="term" value="F:metal ion binding"/>
    <property type="evidence" value="ECO:0007669"/>
    <property type="project" value="UniProtKB-KW"/>
</dbReference>
<evidence type="ECO:0000259" key="5">
    <source>
        <dbReference type="SMART" id="SM00849"/>
    </source>
</evidence>
<accession>D6SMR5</accession>
<dbReference type="PANTHER" id="PTHR46233:SF3">
    <property type="entry name" value="HYDROXYACYLGLUTATHIONE HYDROLASE GLOC"/>
    <property type="match status" value="1"/>
</dbReference>
<keyword evidence="2" id="KW-0479">Metal-binding</keyword>
<comment type="caution">
    <text evidence="6">The sequence shown here is derived from an EMBL/GenBank/DDBJ whole genome shotgun (WGS) entry which is preliminary data.</text>
</comment>
<dbReference type="eggNOG" id="COG0491">
    <property type="taxonomic scope" value="Bacteria"/>
</dbReference>
<organism evidence="6 7">
    <name type="scientific">Desulfonatronospira thiodismutans ASO3-1</name>
    <dbReference type="NCBI Taxonomy" id="555779"/>
    <lineage>
        <taxon>Bacteria</taxon>
        <taxon>Pseudomonadati</taxon>
        <taxon>Thermodesulfobacteriota</taxon>
        <taxon>Desulfovibrionia</taxon>
        <taxon>Desulfovibrionales</taxon>
        <taxon>Desulfonatronovibrionaceae</taxon>
        <taxon>Desulfonatronospira</taxon>
    </lineage>
</organism>
<proteinExistence type="predicted"/>
<dbReference type="Pfam" id="PF00753">
    <property type="entry name" value="Lactamase_B"/>
    <property type="match status" value="1"/>
</dbReference>
<dbReference type="OrthoDB" id="9802991at2"/>
<keyword evidence="4" id="KW-0862">Zinc</keyword>
<reference evidence="6" key="1">
    <citation type="submission" date="2010-05" db="EMBL/GenBank/DDBJ databases">
        <title>The draft genome of Desulfonatronospira thiodismutans ASO3-1.</title>
        <authorList>
            <consortium name="US DOE Joint Genome Institute (JGI-PGF)"/>
            <person name="Lucas S."/>
            <person name="Copeland A."/>
            <person name="Lapidus A."/>
            <person name="Cheng J.-F."/>
            <person name="Bruce D."/>
            <person name="Goodwin L."/>
            <person name="Pitluck S."/>
            <person name="Chertkov O."/>
            <person name="Brettin T."/>
            <person name="Detter J.C."/>
            <person name="Han C."/>
            <person name="Land M.L."/>
            <person name="Hauser L."/>
            <person name="Kyrpides N."/>
            <person name="Mikhailova N."/>
            <person name="Muyzer G."/>
            <person name="Woyke T."/>
        </authorList>
    </citation>
    <scope>NUCLEOTIDE SEQUENCE [LARGE SCALE GENOMIC DNA]</scope>
    <source>
        <strain evidence="6">ASO3-1</strain>
    </source>
</reference>
<dbReference type="CDD" id="cd06262">
    <property type="entry name" value="metallo-hydrolase-like_MBL-fold"/>
    <property type="match status" value="1"/>
</dbReference>
<dbReference type="SMART" id="SM00849">
    <property type="entry name" value="Lactamase_B"/>
    <property type="match status" value="1"/>
</dbReference>
<dbReference type="InterPro" id="IPR001279">
    <property type="entry name" value="Metallo-B-lactamas"/>
</dbReference>
<dbReference type="EMBL" id="ACJN02000001">
    <property type="protein sequence ID" value="EFI35976.1"/>
    <property type="molecule type" value="Genomic_DNA"/>
</dbReference>
<keyword evidence="3" id="KW-0378">Hydrolase</keyword>
<gene>
    <name evidence="6" type="ORF">Dthio_PD3418</name>
</gene>
<sequence length="210" mass="23120">MLEIKTFPLGVLQTNCYVLHSQQEALVMDPGGDPQRIVDYLRDNGLSLAMILNTHLHFDHIQGNAALAESSGAKIFAPEEDRFLLDTEVGGGGFMDFPETPGFDFEDLKEGKQELLGHECTVLSTPGHTPGSLSFYFPDLKAVFVGDLLFQRAVGRTDFPGGSMEVLKKSAREKIFTLPGDTVIYSGHGPQSTVMDEKQNNPFFQNSSFM</sequence>
<dbReference type="SUPFAM" id="SSF56281">
    <property type="entry name" value="Metallo-hydrolase/oxidoreductase"/>
    <property type="match status" value="1"/>
</dbReference>
<evidence type="ECO:0000313" key="6">
    <source>
        <dbReference type="EMBL" id="EFI35976.1"/>
    </source>
</evidence>
<protein>
    <submittedName>
        <fullName evidence="6">Beta-lactamase domain protein</fullName>
    </submittedName>
</protein>
<evidence type="ECO:0000256" key="4">
    <source>
        <dbReference type="ARBA" id="ARBA00022833"/>
    </source>
</evidence>
<comment type="cofactor">
    <cofactor evidence="1">
        <name>Zn(2+)</name>
        <dbReference type="ChEBI" id="CHEBI:29105"/>
    </cofactor>
</comment>
<dbReference type="AlphaFoldDB" id="D6SMR5"/>
<evidence type="ECO:0000256" key="1">
    <source>
        <dbReference type="ARBA" id="ARBA00001947"/>
    </source>
</evidence>
<evidence type="ECO:0000256" key="2">
    <source>
        <dbReference type="ARBA" id="ARBA00022723"/>
    </source>
</evidence>
<feature type="domain" description="Metallo-beta-lactamase" evidence="5">
    <location>
        <begin position="13"/>
        <end position="188"/>
    </location>
</feature>